<feature type="transmembrane region" description="Helical" evidence="4">
    <location>
        <begin position="243"/>
        <end position="268"/>
    </location>
</feature>
<dbReference type="InParanoid" id="A0A665TJ62"/>
<reference evidence="6" key="3">
    <citation type="submission" date="2025-09" db="UniProtKB">
        <authorList>
            <consortium name="Ensembl"/>
        </authorList>
    </citation>
    <scope>IDENTIFICATION</scope>
</reference>
<accession>A0A665TJ62</accession>
<keyword evidence="4" id="KW-0812">Transmembrane</keyword>
<keyword evidence="2" id="KW-0328">Glycosyltransferase</keyword>
<feature type="chain" id="PRO_5025440168" evidence="5">
    <location>
        <begin position="19"/>
        <end position="290"/>
    </location>
</feature>
<sequence length="290" mass="33546">MGSHSALKFMLLFSTTLSSSCDGGKVLIYPVDGSHWLNMKILVEAFHSQDHQITVLRSSTSWYISETSPHYTSITVAQEQSQNIESQDLMSVSLKRSLQIHQNKGSIWAFLEFYWNLFSMVRDNHQTVANLVITVFENKALIQELRKTGYDLFLADPSFPGGVLLAHYLRLPLVFNVRWLFNGEAHFSIAPSPLSYIPEFAPEYSDKMDMFQRFNNIIYHVSDKFMRHKGAPHLRTKSYQWPWYAYHSLNVIAVLGAFGFLIIASIWMSCRYFIRRFMGIRKSTFKSKGE</sequence>
<dbReference type="InterPro" id="IPR002213">
    <property type="entry name" value="UDP_glucos_trans"/>
</dbReference>
<dbReference type="AlphaFoldDB" id="A0A665TJ62"/>
<comment type="similarity">
    <text evidence="1">Belongs to the UDP-glycosyltransferase family.</text>
</comment>
<evidence type="ECO:0000256" key="4">
    <source>
        <dbReference type="SAM" id="Phobius"/>
    </source>
</evidence>
<feature type="signal peptide" evidence="5">
    <location>
        <begin position="1"/>
        <end position="18"/>
    </location>
</feature>
<dbReference type="OMA" id="ERMWKEY"/>
<evidence type="ECO:0000256" key="1">
    <source>
        <dbReference type="ARBA" id="ARBA00009995"/>
    </source>
</evidence>
<keyword evidence="4" id="KW-0472">Membrane</keyword>
<dbReference type="Ensembl" id="ENSENLT00000010711.1">
    <property type="protein sequence ID" value="ENSENLP00000010250.1"/>
    <property type="gene ID" value="ENSENLG00000004979.1"/>
</dbReference>
<keyword evidence="5" id="KW-0732">Signal</keyword>
<evidence type="ECO:0000256" key="3">
    <source>
        <dbReference type="ARBA" id="ARBA00022679"/>
    </source>
</evidence>
<reference evidence="6" key="2">
    <citation type="submission" date="2025-08" db="UniProtKB">
        <authorList>
            <consortium name="Ensembl"/>
        </authorList>
    </citation>
    <scope>IDENTIFICATION</scope>
</reference>
<evidence type="ECO:0000256" key="5">
    <source>
        <dbReference type="SAM" id="SignalP"/>
    </source>
</evidence>
<dbReference type="InterPro" id="IPR050271">
    <property type="entry name" value="UDP-glycosyltransferase"/>
</dbReference>
<dbReference type="PANTHER" id="PTHR48043:SF120">
    <property type="entry name" value="UDP GLUCURONOSYLTRANSFERASE 5 FAMILY, POLYPEPTIDE E1 ISOFORM X1"/>
    <property type="match status" value="1"/>
</dbReference>
<dbReference type="GO" id="GO:0008194">
    <property type="term" value="F:UDP-glycosyltransferase activity"/>
    <property type="evidence" value="ECO:0007669"/>
    <property type="project" value="InterPro"/>
</dbReference>
<name>A0A665TJ62_ECHNA</name>
<reference evidence="6" key="1">
    <citation type="submission" date="2021-04" db="EMBL/GenBank/DDBJ databases">
        <authorList>
            <consortium name="Wellcome Sanger Institute Data Sharing"/>
        </authorList>
    </citation>
    <scope>NUCLEOTIDE SEQUENCE [LARGE SCALE GENOMIC DNA]</scope>
</reference>
<keyword evidence="4" id="KW-1133">Transmembrane helix</keyword>
<dbReference type="Pfam" id="PF00201">
    <property type="entry name" value="UDPGT"/>
    <property type="match status" value="1"/>
</dbReference>
<dbReference type="PANTHER" id="PTHR48043">
    <property type="entry name" value="EG:EG0003.4 PROTEIN-RELATED"/>
    <property type="match status" value="1"/>
</dbReference>
<keyword evidence="7" id="KW-1185">Reference proteome</keyword>
<evidence type="ECO:0000313" key="6">
    <source>
        <dbReference type="Ensembl" id="ENSENLP00000010250.1"/>
    </source>
</evidence>
<keyword evidence="3" id="KW-0808">Transferase</keyword>
<organism evidence="6 7">
    <name type="scientific">Echeneis naucrates</name>
    <name type="common">Live sharksucker</name>
    <dbReference type="NCBI Taxonomy" id="173247"/>
    <lineage>
        <taxon>Eukaryota</taxon>
        <taxon>Metazoa</taxon>
        <taxon>Chordata</taxon>
        <taxon>Craniata</taxon>
        <taxon>Vertebrata</taxon>
        <taxon>Euteleostomi</taxon>
        <taxon>Actinopterygii</taxon>
        <taxon>Neopterygii</taxon>
        <taxon>Teleostei</taxon>
        <taxon>Neoteleostei</taxon>
        <taxon>Acanthomorphata</taxon>
        <taxon>Carangaria</taxon>
        <taxon>Carangiformes</taxon>
        <taxon>Echeneidae</taxon>
        <taxon>Echeneis</taxon>
    </lineage>
</organism>
<dbReference type="SUPFAM" id="SSF53756">
    <property type="entry name" value="UDP-Glycosyltransferase/glycogen phosphorylase"/>
    <property type="match status" value="1"/>
</dbReference>
<proteinExistence type="inferred from homology"/>
<evidence type="ECO:0000313" key="7">
    <source>
        <dbReference type="Proteomes" id="UP000472264"/>
    </source>
</evidence>
<evidence type="ECO:0000256" key="2">
    <source>
        <dbReference type="ARBA" id="ARBA00022676"/>
    </source>
</evidence>
<protein>
    <submittedName>
        <fullName evidence="6">Uncharacterized protein</fullName>
    </submittedName>
</protein>
<dbReference type="Proteomes" id="UP000472264">
    <property type="component" value="Chromosome 7"/>
</dbReference>